<proteinExistence type="predicted"/>
<dbReference type="Pfam" id="PF20431">
    <property type="entry name" value="E_motif"/>
    <property type="match status" value="1"/>
</dbReference>
<keyword evidence="1" id="KW-0677">Repeat</keyword>
<dbReference type="InterPro" id="IPR002885">
    <property type="entry name" value="PPR_rpt"/>
</dbReference>
<protein>
    <recommendedName>
        <fullName evidence="5">Pentacotripeptide-repeat region of PRORP domain-containing protein</fullName>
    </recommendedName>
</protein>
<evidence type="ECO:0000313" key="4">
    <source>
        <dbReference type="Proteomes" id="UP000017836"/>
    </source>
</evidence>
<dbReference type="OMA" id="RISWTTM"/>
<dbReference type="InterPro" id="IPR046848">
    <property type="entry name" value="E_motif"/>
</dbReference>
<dbReference type="HOGENOM" id="CLU_002706_15_10_1"/>
<dbReference type="FunFam" id="1.25.40.10:FF:000442">
    <property type="entry name" value="Pentatricopeptide repeat-containing protein At3g49710"/>
    <property type="match status" value="1"/>
</dbReference>
<dbReference type="GO" id="GO:0003723">
    <property type="term" value="F:RNA binding"/>
    <property type="evidence" value="ECO:0007669"/>
    <property type="project" value="InterPro"/>
</dbReference>
<evidence type="ECO:0000256" key="2">
    <source>
        <dbReference type="PROSITE-ProRule" id="PRU00708"/>
    </source>
</evidence>
<dbReference type="NCBIfam" id="TIGR00756">
    <property type="entry name" value="PPR"/>
    <property type="match status" value="3"/>
</dbReference>
<dbReference type="Gramene" id="ERN14924">
    <property type="protein sequence ID" value="ERN14924"/>
    <property type="gene ID" value="AMTR_s00032p00190360"/>
</dbReference>
<dbReference type="Pfam" id="PF01535">
    <property type="entry name" value="PPR"/>
    <property type="match status" value="7"/>
</dbReference>
<evidence type="ECO:0008006" key="5">
    <source>
        <dbReference type="Google" id="ProtNLM"/>
    </source>
</evidence>
<dbReference type="PROSITE" id="PS51375">
    <property type="entry name" value="PPR"/>
    <property type="match status" value="4"/>
</dbReference>
<organism evidence="3 4">
    <name type="scientific">Amborella trichopoda</name>
    <dbReference type="NCBI Taxonomy" id="13333"/>
    <lineage>
        <taxon>Eukaryota</taxon>
        <taxon>Viridiplantae</taxon>
        <taxon>Streptophyta</taxon>
        <taxon>Embryophyta</taxon>
        <taxon>Tracheophyta</taxon>
        <taxon>Spermatophyta</taxon>
        <taxon>Magnoliopsida</taxon>
        <taxon>Amborellales</taxon>
        <taxon>Amborellaceae</taxon>
        <taxon>Amborella</taxon>
    </lineage>
</organism>
<evidence type="ECO:0000256" key="1">
    <source>
        <dbReference type="ARBA" id="ARBA00022737"/>
    </source>
</evidence>
<reference evidence="4" key="1">
    <citation type="journal article" date="2013" name="Science">
        <title>The Amborella genome and the evolution of flowering plants.</title>
        <authorList>
            <consortium name="Amborella Genome Project"/>
        </authorList>
    </citation>
    <scope>NUCLEOTIDE SEQUENCE [LARGE SCALE GENOMIC DNA]</scope>
</reference>
<dbReference type="GO" id="GO:0009451">
    <property type="term" value="P:RNA modification"/>
    <property type="evidence" value="ECO:0007669"/>
    <property type="project" value="InterPro"/>
</dbReference>
<name>U5CXP2_AMBTC</name>
<dbReference type="InterPro" id="IPR011990">
    <property type="entry name" value="TPR-like_helical_dom_sf"/>
</dbReference>
<feature type="repeat" description="PPR" evidence="2">
    <location>
        <begin position="133"/>
        <end position="167"/>
    </location>
</feature>
<dbReference type="EMBL" id="KI392518">
    <property type="protein sequence ID" value="ERN14924.1"/>
    <property type="molecule type" value="Genomic_DNA"/>
</dbReference>
<feature type="repeat" description="PPR" evidence="2">
    <location>
        <begin position="445"/>
        <end position="479"/>
    </location>
</feature>
<dbReference type="Pfam" id="PF20430">
    <property type="entry name" value="Eplus_motif"/>
    <property type="match status" value="1"/>
</dbReference>
<dbReference type="Pfam" id="PF13041">
    <property type="entry name" value="PPR_2"/>
    <property type="match status" value="1"/>
</dbReference>
<dbReference type="InterPro" id="IPR046849">
    <property type="entry name" value="E2_motif"/>
</dbReference>
<keyword evidence="4" id="KW-1185">Reference proteome</keyword>
<feature type="repeat" description="PPR" evidence="2">
    <location>
        <begin position="240"/>
        <end position="274"/>
    </location>
</feature>
<sequence>MGSLLSQLQFFFQHGRWQEVLIVYRHYQNITNLKPNNSIFSLLIKSCSKLSLRAQGQAIHGEILKLGFDHDAFLTNALISMYGNCRDLDSARKVFDEIPEPGVVSWNSMISSYFHSGHCNTANELFKLMKHPNLITWSVMIVGYSQNGHAHEAMQLFKQIRREAAQEDEFFPDSTIVGALLACAQAKALSFGEQIHAYTVKVSDYIHSDPIFGGVLLDMYSKCNSMEPAQKVFDSMIEKSVVAWSIIVAGYVNNSCHIQGLELFRKMVKSSAQPNPVTLANLIPACGHIKAILHGKEMHSFAIRTSMVLDMFVSTSLIDMYSKFNNMTYAIRLFDNVGPEKTTAIWNALIGGWSINGQSLDDIWCVFRSMIGSGGACPNSVTIATLLPVCAKGAFLLFGRELHCYALKLGLDSETIVGNALVDMYAKCGTVGPAERQFEWMESRSKVSWTAMISCYGMHGDGERAIRTFERMTREKQRPDHITFVSLLSACSHTGLVREGLSYFKAMGEVYGLKPTQECYACVVDMLGRSGHVEEAIEVILGMPIKPSASTWGALLSACRIHGNVGVAEFAVQKIDELKKEGGGFHTLMSNIYAEMGREDGVVMMRREMREKGVAKRAGCSWLERKREMNAFFAGDFSHPQTYEIYEALASLRSHLKDEEREGITGCKALSQTHRKG</sequence>
<dbReference type="PANTHER" id="PTHR47926">
    <property type="entry name" value="PENTATRICOPEPTIDE REPEAT-CONTAINING PROTEIN"/>
    <property type="match status" value="1"/>
</dbReference>
<feature type="repeat" description="PPR" evidence="2">
    <location>
        <begin position="71"/>
        <end position="105"/>
    </location>
</feature>
<dbReference type="Gene3D" id="1.25.40.10">
    <property type="entry name" value="Tetratricopeptide repeat domain"/>
    <property type="match status" value="3"/>
</dbReference>
<dbReference type="InterPro" id="IPR046960">
    <property type="entry name" value="PPR_At4g14850-like_plant"/>
</dbReference>
<gene>
    <name evidence="3" type="ORF">AMTR_s00032p00190360</name>
</gene>
<dbReference type="AlphaFoldDB" id="U5CXP2"/>
<evidence type="ECO:0000313" key="3">
    <source>
        <dbReference type="EMBL" id="ERN14924.1"/>
    </source>
</evidence>
<dbReference type="PANTHER" id="PTHR47926:SF452">
    <property type="entry name" value="PENTATRICOPEPTIDE REPEAT-CONTAINING PROTEIN"/>
    <property type="match status" value="1"/>
</dbReference>
<dbReference type="eggNOG" id="KOG4197">
    <property type="taxonomic scope" value="Eukaryota"/>
</dbReference>
<dbReference type="FunFam" id="1.25.40.10:FF:000090">
    <property type="entry name" value="Pentatricopeptide repeat-containing protein, chloroplastic"/>
    <property type="match status" value="1"/>
</dbReference>
<dbReference type="OrthoDB" id="185373at2759"/>
<accession>U5CXP2</accession>
<dbReference type="Proteomes" id="UP000017836">
    <property type="component" value="Unassembled WGS sequence"/>
</dbReference>